<dbReference type="InterPro" id="IPR036378">
    <property type="entry name" value="FAS1_dom_sf"/>
</dbReference>
<dbReference type="PANTHER" id="PTHR36069">
    <property type="entry name" value="EXPRESSED PROTEIN-RELATED"/>
    <property type="match status" value="1"/>
</dbReference>
<proteinExistence type="predicted"/>
<keyword evidence="3" id="KW-1185">Reference proteome</keyword>
<dbReference type="PANTHER" id="PTHR36069:SF1">
    <property type="entry name" value="EXPRESSED PROTEIN"/>
    <property type="match status" value="1"/>
</dbReference>
<feature type="region of interest" description="Disordered" evidence="1">
    <location>
        <begin position="266"/>
        <end position="317"/>
    </location>
</feature>
<dbReference type="OMA" id="SAFITCQ"/>
<evidence type="ECO:0000313" key="2">
    <source>
        <dbReference type="EMBL" id="KAH7444075.1"/>
    </source>
</evidence>
<dbReference type="SUPFAM" id="SSF82153">
    <property type="entry name" value="FAS1 domain"/>
    <property type="match status" value="1"/>
</dbReference>
<dbReference type="AlphaFoldDB" id="A0A8T2VEN9"/>
<dbReference type="OrthoDB" id="1937685at2759"/>
<feature type="compositionally biased region" description="Pro residues" evidence="1">
    <location>
        <begin position="266"/>
        <end position="299"/>
    </location>
</feature>
<sequence>MAQAGTQMVSKISSSYVRLAAAMVIFGLLFSAEVSEGQQGSISNATFNALLGDLQSNSFFTAAAALRLLARPYLRSHITLLVPTDSSLAQAGSISPRAYPDLIRFHILERNLNFDQLRTLPVGTWIPTLLPNAGVQVTANAGGNVSLDGVPVIRPNLCRSIVSAFITCQGMSAILNPNSPFSPRPSPNPFLFAGVPPSPTPAPVSLPPAPSPFTPLLPPSPTPVAGAISPVPAPQLAPVTQAPAPQFAPVSQAPAPVLLPLPPPLSPPSSVPTPPPMAVGAPPLPVTAPAVPPGLPSPPSVGGTPQVPRGQTPPNAASSFKTGAAVLTCLTSASYIIALCV</sequence>
<organism evidence="2 3">
    <name type="scientific">Ceratopteris richardii</name>
    <name type="common">Triangle waterfern</name>
    <dbReference type="NCBI Taxonomy" id="49495"/>
    <lineage>
        <taxon>Eukaryota</taxon>
        <taxon>Viridiplantae</taxon>
        <taxon>Streptophyta</taxon>
        <taxon>Embryophyta</taxon>
        <taxon>Tracheophyta</taxon>
        <taxon>Polypodiopsida</taxon>
        <taxon>Polypodiidae</taxon>
        <taxon>Polypodiales</taxon>
        <taxon>Pteridineae</taxon>
        <taxon>Pteridaceae</taxon>
        <taxon>Parkerioideae</taxon>
        <taxon>Ceratopteris</taxon>
    </lineage>
</organism>
<evidence type="ECO:0008006" key="4">
    <source>
        <dbReference type="Google" id="ProtNLM"/>
    </source>
</evidence>
<evidence type="ECO:0000313" key="3">
    <source>
        <dbReference type="Proteomes" id="UP000825935"/>
    </source>
</evidence>
<reference evidence="2" key="1">
    <citation type="submission" date="2021-08" db="EMBL/GenBank/DDBJ databases">
        <title>WGS assembly of Ceratopteris richardii.</title>
        <authorList>
            <person name="Marchant D.B."/>
            <person name="Chen G."/>
            <person name="Jenkins J."/>
            <person name="Shu S."/>
            <person name="Leebens-Mack J."/>
            <person name="Grimwood J."/>
            <person name="Schmutz J."/>
            <person name="Soltis P."/>
            <person name="Soltis D."/>
            <person name="Chen Z.-H."/>
        </authorList>
    </citation>
    <scope>NUCLEOTIDE SEQUENCE</scope>
    <source>
        <strain evidence="2">Whitten #5841</strain>
        <tissue evidence="2">Leaf</tissue>
    </source>
</reference>
<dbReference type="EMBL" id="CM035407">
    <property type="protein sequence ID" value="KAH7444075.1"/>
    <property type="molecule type" value="Genomic_DNA"/>
</dbReference>
<dbReference type="InterPro" id="IPR053339">
    <property type="entry name" value="FAS1_domain_protein"/>
</dbReference>
<protein>
    <recommendedName>
        <fullName evidence="4">FAS1 domain-containing protein</fullName>
    </recommendedName>
</protein>
<evidence type="ECO:0000256" key="1">
    <source>
        <dbReference type="SAM" id="MobiDB-lite"/>
    </source>
</evidence>
<dbReference type="Proteomes" id="UP000825935">
    <property type="component" value="Chromosome 2"/>
</dbReference>
<accession>A0A8T2VEN9</accession>
<dbReference type="PRINTS" id="PR01217">
    <property type="entry name" value="PRICHEXTENSN"/>
</dbReference>
<dbReference type="Gene3D" id="2.30.180.10">
    <property type="entry name" value="FAS1 domain"/>
    <property type="match status" value="1"/>
</dbReference>
<name>A0A8T2VEN9_CERRI</name>
<comment type="caution">
    <text evidence="2">The sequence shown here is derived from an EMBL/GenBank/DDBJ whole genome shotgun (WGS) entry which is preliminary data.</text>
</comment>
<gene>
    <name evidence="2" type="ORF">KP509_02G063200</name>
</gene>